<gene>
    <name evidence="4" type="ORF">GCM10007362_48340</name>
</gene>
<dbReference type="CDD" id="cd01949">
    <property type="entry name" value="GGDEF"/>
    <property type="match status" value="1"/>
</dbReference>
<protein>
    <submittedName>
        <fullName evidence="4">GGDEF domain-containing protein</fullName>
    </submittedName>
</protein>
<keyword evidence="2" id="KW-0472">Membrane</keyword>
<dbReference type="Gene3D" id="3.30.70.270">
    <property type="match status" value="1"/>
</dbReference>
<sequence>MFKELFINFTILATLLFFGNVFLNRFRKSSLAARSGSWLPWFTGAALGVAGILMMEFSFPIGENSVIDLRQTAIIIGVYVAGIPGGFAASVIIAVFRFFLFGDFGLSSYVGASNALVTFLLVILVLKKGQLEPKRWALAFAVQVVVLLASFYIMIGPSFVSIIPVYSVIIAGTAVFTFLMLRHLKNSNELFAFMEDAAHRDFLTGLHNPRAFHMLYDRRVKRAQKHGEEFGLILLDIDHFKRVNDTHGHPAGDIVLRQLGKILTSCSPVDSYAARNGGEEFAIVIDRHEEESVVRVAERIRSVVEGHAFVLDDGTRLELTVSLGYGLSYAGAPRTLFRRVDDALYRAKESGRNRICKASNELGRSDEAASSAGRTDATSK</sequence>
<dbReference type="RefSeq" id="WP_172247673.1">
    <property type="nucleotide sequence ID" value="NZ_BMDD01000008.1"/>
</dbReference>
<evidence type="ECO:0000259" key="3">
    <source>
        <dbReference type="PROSITE" id="PS50887"/>
    </source>
</evidence>
<organism evidence="4 5">
    <name type="scientific">Saccharibacillus endophyticus</name>
    <dbReference type="NCBI Taxonomy" id="2060666"/>
    <lineage>
        <taxon>Bacteria</taxon>
        <taxon>Bacillati</taxon>
        <taxon>Bacillota</taxon>
        <taxon>Bacilli</taxon>
        <taxon>Bacillales</taxon>
        <taxon>Paenibacillaceae</taxon>
        <taxon>Saccharibacillus</taxon>
    </lineage>
</organism>
<feature type="transmembrane region" description="Helical" evidence="2">
    <location>
        <begin position="161"/>
        <end position="181"/>
    </location>
</feature>
<dbReference type="InterPro" id="IPR000160">
    <property type="entry name" value="GGDEF_dom"/>
</dbReference>
<keyword evidence="2" id="KW-0812">Transmembrane</keyword>
<dbReference type="InterPro" id="IPR043128">
    <property type="entry name" value="Rev_trsase/Diguanyl_cyclase"/>
</dbReference>
<keyword evidence="5" id="KW-1185">Reference proteome</keyword>
<dbReference type="NCBIfam" id="TIGR00254">
    <property type="entry name" value="GGDEF"/>
    <property type="match status" value="1"/>
</dbReference>
<comment type="caution">
    <text evidence="4">The sequence shown here is derived from an EMBL/GenBank/DDBJ whole genome shotgun (WGS) entry which is preliminary data.</text>
</comment>
<evidence type="ECO:0000313" key="5">
    <source>
        <dbReference type="Proteomes" id="UP000605427"/>
    </source>
</evidence>
<dbReference type="PANTHER" id="PTHR45138">
    <property type="entry name" value="REGULATORY COMPONENTS OF SENSORY TRANSDUCTION SYSTEM"/>
    <property type="match status" value="1"/>
</dbReference>
<evidence type="ECO:0000256" key="2">
    <source>
        <dbReference type="SAM" id="Phobius"/>
    </source>
</evidence>
<feature type="region of interest" description="Disordered" evidence="1">
    <location>
        <begin position="357"/>
        <end position="380"/>
    </location>
</feature>
<dbReference type="PROSITE" id="PS50887">
    <property type="entry name" value="GGDEF"/>
    <property type="match status" value="1"/>
</dbReference>
<evidence type="ECO:0000256" key="1">
    <source>
        <dbReference type="SAM" id="MobiDB-lite"/>
    </source>
</evidence>
<dbReference type="SMART" id="SM00267">
    <property type="entry name" value="GGDEF"/>
    <property type="match status" value="1"/>
</dbReference>
<feature type="transmembrane region" description="Helical" evidence="2">
    <location>
        <begin position="106"/>
        <end position="126"/>
    </location>
</feature>
<dbReference type="InterPro" id="IPR029787">
    <property type="entry name" value="Nucleotide_cyclase"/>
</dbReference>
<accession>A0ABQ2A9T8</accession>
<dbReference type="EMBL" id="BMDD01000008">
    <property type="protein sequence ID" value="GGH87072.1"/>
    <property type="molecule type" value="Genomic_DNA"/>
</dbReference>
<dbReference type="SUPFAM" id="SSF55073">
    <property type="entry name" value="Nucleotide cyclase"/>
    <property type="match status" value="1"/>
</dbReference>
<dbReference type="InterPro" id="IPR050469">
    <property type="entry name" value="Diguanylate_Cyclase"/>
</dbReference>
<feature type="transmembrane region" description="Helical" evidence="2">
    <location>
        <begin position="73"/>
        <end position="100"/>
    </location>
</feature>
<dbReference type="PANTHER" id="PTHR45138:SF9">
    <property type="entry name" value="DIGUANYLATE CYCLASE DGCM-RELATED"/>
    <property type="match status" value="1"/>
</dbReference>
<name>A0ABQ2A9T8_9BACL</name>
<dbReference type="Proteomes" id="UP000605427">
    <property type="component" value="Unassembled WGS sequence"/>
</dbReference>
<reference evidence="5" key="1">
    <citation type="journal article" date="2019" name="Int. J. Syst. Evol. Microbiol.">
        <title>The Global Catalogue of Microorganisms (GCM) 10K type strain sequencing project: providing services to taxonomists for standard genome sequencing and annotation.</title>
        <authorList>
            <consortium name="The Broad Institute Genomics Platform"/>
            <consortium name="The Broad Institute Genome Sequencing Center for Infectious Disease"/>
            <person name="Wu L."/>
            <person name="Ma J."/>
        </authorList>
    </citation>
    <scope>NUCLEOTIDE SEQUENCE [LARGE SCALE GENOMIC DNA]</scope>
    <source>
        <strain evidence="5">CCM 8702</strain>
    </source>
</reference>
<feature type="transmembrane region" description="Helical" evidence="2">
    <location>
        <begin position="38"/>
        <end position="61"/>
    </location>
</feature>
<proteinExistence type="predicted"/>
<feature type="transmembrane region" description="Helical" evidence="2">
    <location>
        <begin position="138"/>
        <end position="155"/>
    </location>
</feature>
<evidence type="ECO:0000313" key="4">
    <source>
        <dbReference type="EMBL" id="GGH87072.1"/>
    </source>
</evidence>
<dbReference type="Pfam" id="PF00990">
    <property type="entry name" value="GGDEF"/>
    <property type="match status" value="1"/>
</dbReference>
<keyword evidence="2" id="KW-1133">Transmembrane helix</keyword>
<feature type="domain" description="GGDEF" evidence="3">
    <location>
        <begin position="228"/>
        <end position="360"/>
    </location>
</feature>
<feature type="transmembrane region" description="Helical" evidence="2">
    <location>
        <begin position="5"/>
        <end position="26"/>
    </location>
</feature>